<reference evidence="2" key="1">
    <citation type="journal article" date="2019" name="Int. J. Syst. Evol. Microbiol.">
        <title>The Global Catalogue of Microorganisms (GCM) 10K type strain sequencing project: providing services to taxonomists for standard genome sequencing and annotation.</title>
        <authorList>
            <consortium name="The Broad Institute Genomics Platform"/>
            <consortium name="The Broad Institute Genome Sequencing Center for Infectious Disease"/>
            <person name="Wu L."/>
            <person name="Ma J."/>
        </authorList>
    </citation>
    <scope>NUCLEOTIDE SEQUENCE [LARGE SCALE GENOMIC DNA]</scope>
    <source>
        <strain evidence="2">JCM 9095</strain>
    </source>
</reference>
<proteinExistence type="predicted"/>
<dbReference type="Proteomes" id="UP001501866">
    <property type="component" value="Unassembled WGS sequence"/>
</dbReference>
<sequence length="224" mass="24757">MNSHLPGVAFTVRIAGLWRAEGTEFPEHGNPASVAREHLRQQAAQVLGQHSVLQLAAAQDAANAALGQWTRPGSGPELEAAGAVHLDVATHDRALAEDHARRQQAAERAHAEELHRLTHLQHILADPHLRRVWWIAQFPDRFNDLDDLASKLRSLPPPHKAESDGIRSDIRRFTDQLVTALHTPQQRELFLTALIQTLNMLGHHGLTSAATDFRSPPETESTPP</sequence>
<evidence type="ECO:0000313" key="1">
    <source>
        <dbReference type="EMBL" id="GAA3185324.1"/>
    </source>
</evidence>
<protein>
    <submittedName>
        <fullName evidence="1">Uncharacterized protein</fullName>
    </submittedName>
</protein>
<gene>
    <name evidence="1" type="ORF">GCM10010451_38180</name>
</gene>
<keyword evidence="2" id="KW-1185">Reference proteome</keyword>
<comment type="caution">
    <text evidence="1">The sequence shown here is derived from an EMBL/GenBank/DDBJ whole genome shotgun (WGS) entry which is preliminary data.</text>
</comment>
<dbReference type="EMBL" id="BAAAUH010000028">
    <property type="protein sequence ID" value="GAA3185324.1"/>
    <property type="molecule type" value="Genomic_DNA"/>
</dbReference>
<accession>A0ABP6PVE7</accession>
<name>A0ABP6PVE7_9ACTN</name>
<evidence type="ECO:0000313" key="2">
    <source>
        <dbReference type="Proteomes" id="UP001501866"/>
    </source>
</evidence>
<organism evidence="1 2">
    <name type="scientific">Streptomyces virens</name>
    <dbReference type="NCBI Taxonomy" id="285572"/>
    <lineage>
        <taxon>Bacteria</taxon>
        <taxon>Bacillati</taxon>
        <taxon>Actinomycetota</taxon>
        <taxon>Actinomycetes</taxon>
        <taxon>Kitasatosporales</taxon>
        <taxon>Streptomycetaceae</taxon>
        <taxon>Streptomyces</taxon>
    </lineage>
</organism>
<dbReference type="RefSeq" id="WP_161175951.1">
    <property type="nucleotide sequence ID" value="NZ_BAAAUH010000028.1"/>
</dbReference>